<dbReference type="SUPFAM" id="SSF54523">
    <property type="entry name" value="Pili subunits"/>
    <property type="match status" value="1"/>
</dbReference>
<dbReference type="AlphaFoldDB" id="A0AAE5EWE8"/>
<keyword evidence="1" id="KW-0472">Membrane</keyword>
<dbReference type="Pfam" id="PF07963">
    <property type="entry name" value="N_methyl"/>
    <property type="match status" value="1"/>
</dbReference>
<keyword evidence="1" id="KW-0812">Transmembrane</keyword>
<sequence length="159" mass="16991">MARPRVSGFTLIELIVVILLVSIVSVYAASRYSGRSGFSPFAAQEQVISVIRQVQVNRMQSNVVINPLIEADTNFTLTLEGNCIGSQVACTQRNTSRSDWVSMPDITFSSNIGDELNFDLLGNPDGVATPINIQMTSTDGTCVAVQINAVGYVSPAGSC</sequence>
<dbReference type="NCBIfam" id="TIGR02532">
    <property type="entry name" value="IV_pilin_GFxxxE"/>
    <property type="match status" value="1"/>
</dbReference>
<accession>A0AAE5EWE8</accession>
<reference evidence="2 3" key="1">
    <citation type="submission" date="2019-08" db="EMBL/GenBank/DDBJ databases">
        <title>Draft genome sequencing and comparative genomics of hatchery-associated Vibrios.</title>
        <authorList>
            <person name="Kehlet-Delgado H."/>
            <person name="Mueller R.S."/>
        </authorList>
    </citation>
    <scope>NUCLEOTIDE SEQUENCE [LARGE SCALE GENOMIC DNA]</scope>
    <source>
        <strain evidence="2 3">01-65-5-1</strain>
    </source>
</reference>
<comment type="caution">
    <text evidence="2">The sequence shown here is derived from an EMBL/GenBank/DDBJ whole genome shotgun (WGS) entry which is preliminary data.</text>
</comment>
<proteinExistence type="predicted"/>
<protein>
    <submittedName>
        <fullName evidence="2">Type II secretion system protein</fullName>
    </submittedName>
</protein>
<dbReference type="InterPro" id="IPR012902">
    <property type="entry name" value="N_methyl_site"/>
</dbReference>
<evidence type="ECO:0000256" key="1">
    <source>
        <dbReference type="SAM" id="Phobius"/>
    </source>
</evidence>
<evidence type="ECO:0000313" key="3">
    <source>
        <dbReference type="Proteomes" id="UP000572722"/>
    </source>
</evidence>
<gene>
    <name evidence="2" type="ORF">F0237_20200</name>
</gene>
<dbReference type="Proteomes" id="UP000572722">
    <property type="component" value="Unassembled WGS sequence"/>
</dbReference>
<dbReference type="InterPro" id="IPR045584">
    <property type="entry name" value="Pilin-like"/>
</dbReference>
<name>A0AAE5EWE8_9VIBR</name>
<dbReference type="RefSeq" id="WP_171324921.1">
    <property type="nucleotide sequence ID" value="NZ_VTXO01000011.1"/>
</dbReference>
<evidence type="ECO:0000313" key="2">
    <source>
        <dbReference type="EMBL" id="NOI82995.1"/>
    </source>
</evidence>
<dbReference type="EMBL" id="VTXO01000011">
    <property type="protein sequence ID" value="NOI82995.1"/>
    <property type="molecule type" value="Genomic_DNA"/>
</dbReference>
<organism evidence="2 3">
    <name type="scientific">Vibrio tubiashii</name>
    <dbReference type="NCBI Taxonomy" id="29498"/>
    <lineage>
        <taxon>Bacteria</taxon>
        <taxon>Pseudomonadati</taxon>
        <taxon>Pseudomonadota</taxon>
        <taxon>Gammaproteobacteria</taxon>
        <taxon>Vibrionales</taxon>
        <taxon>Vibrionaceae</taxon>
        <taxon>Vibrio</taxon>
        <taxon>Vibrio oreintalis group</taxon>
    </lineage>
</organism>
<keyword evidence="1" id="KW-1133">Transmembrane helix</keyword>
<feature type="transmembrane region" description="Helical" evidence="1">
    <location>
        <begin position="6"/>
        <end position="29"/>
    </location>
</feature>